<name>A0A418VIW8_RHOPL</name>
<dbReference type="OrthoDB" id="9797674at2"/>
<evidence type="ECO:0000256" key="7">
    <source>
        <dbReference type="ARBA" id="ARBA00023122"/>
    </source>
</evidence>
<feature type="transmembrane region" description="Helical" evidence="11">
    <location>
        <begin position="6"/>
        <end position="29"/>
    </location>
</feature>
<dbReference type="InterPro" id="IPR016169">
    <property type="entry name" value="FAD-bd_PCMH_sub2"/>
</dbReference>
<keyword evidence="8 10" id="KW-0472">Membrane</keyword>
<keyword evidence="6 10" id="KW-1133">Transmembrane helix</keyword>
<dbReference type="InterPro" id="IPR046342">
    <property type="entry name" value="CBS_dom_sf"/>
</dbReference>
<evidence type="ECO:0000256" key="2">
    <source>
        <dbReference type="ARBA" id="ARBA00006446"/>
    </source>
</evidence>
<dbReference type="Proteomes" id="UP000285523">
    <property type="component" value="Unassembled WGS sequence"/>
</dbReference>
<dbReference type="Gene3D" id="3.10.580.10">
    <property type="entry name" value="CBS-domain"/>
    <property type="match status" value="1"/>
</dbReference>
<protein>
    <submittedName>
        <fullName evidence="14">HlyC/CorC family transporter</fullName>
    </submittedName>
</protein>
<dbReference type="InterPro" id="IPR044751">
    <property type="entry name" value="Ion_transp-like_CBS"/>
</dbReference>
<dbReference type="PANTHER" id="PTHR43099:SF5">
    <property type="entry name" value="HLYC_CORC FAMILY TRANSPORTER"/>
    <property type="match status" value="1"/>
</dbReference>
<sequence length="455" mass="50390">MSPILSNVLIAVLLLIANAFYVAAEFALVRSRGFRVKAMAEKRQFGARLLQQILDNVEAYLACCQLGITMASLGLGWVGEPTVAALLAPLLEPLGISESAQHLIAFLGGFLFFSSLHIVVGEQVPKTLAIRQPEPVSQWIAYPLHISYILLYPLNWLLNQASRGILRAMGVEENSEHEILTDVEIEGLVGQSAEHGKIESGEAEYIQNVFRFGELVVSDVMVHRTSMVTINADLPTEQLVKEVLATEYTRVPLWRDKSENIVGVLHAKDLLRALREADGDASKIDIGKIALSPWFVPELRLVSEQLKAFRARKTHFALVVDEYGEVEGMVTLEDILEEIVGDISDEHDVVVAGVRAQADGSVVVDGSVPIRDLNRAMDWELPDDEATTIAGLVIHEARSIPVRGQSFTFHGFRFRVLRRERNRITALRIVPVGQETKAELLDKKRNRRAARAGTG</sequence>
<evidence type="ECO:0000256" key="4">
    <source>
        <dbReference type="ARBA" id="ARBA00022692"/>
    </source>
</evidence>
<evidence type="ECO:0000256" key="1">
    <source>
        <dbReference type="ARBA" id="ARBA00004651"/>
    </source>
</evidence>
<dbReference type="Gene3D" id="3.30.465.10">
    <property type="match status" value="1"/>
</dbReference>
<keyword evidence="7 9" id="KW-0129">CBS domain</keyword>
<dbReference type="AlphaFoldDB" id="A0A418VIW8"/>
<dbReference type="CDD" id="cd04590">
    <property type="entry name" value="CBS_pair_CorC_HlyC_assoc"/>
    <property type="match status" value="1"/>
</dbReference>
<dbReference type="PROSITE" id="PS51371">
    <property type="entry name" value="CBS"/>
    <property type="match status" value="2"/>
</dbReference>
<evidence type="ECO:0000256" key="11">
    <source>
        <dbReference type="SAM" id="Phobius"/>
    </source>
</evidence>
<dbReference type="InterPro" id="IPR002550">
    <property type="entry name" value="CNNM"/>
</dbReference>
<keyword evidence="5" id="KW-0677">Repeat</keyword>
<dbReference type="RefSeq" id="WP_119856033.1">
    <property type="nucleotide sequence ID" value="NZ_QYYD01000006.1"/>
</dbReference>
<evidence type="ECO:0000256" key="3">
    <source>
        <dbReference type="ARBA" id="ARBA00022475"/>
    </source>
</evidence>
<feature type="domain" description="CBS" evidence="12">
    <location>
        <begin position="286"/>
        <end position="349"/>
    </location>
</feature>
<organism evidence="14 15">
    <name type="scientific">Rhodopseudomonas palustris</name>
    <dbReference type="NCBI Taxonomy" id="1076"/>
    <lineage>
        <taxon>Bacteria</taxon>
        <taxon>Pseudomonadati</taxon>
        <taxon>Pseudomonadota</taxon>
        <taxon>Alphaproteobacteria</taxon>
        <taxon>Hyphomicrobiales</taxon>
        <taxon>Nitrobacteraceae</taxon>
        <taxon>Rhodopseudomonas</taxon>
    </lineage>
</organism>
<proteinExistence type="inferred from homology"/>
<dbReference type="InterPro" id="IPR000644">
    <property type="entry name" value="CBS_dom"/>
</dbReference>
<evidence type="ECO:0000256" key="10">
    <source>
        <dbReference type="PROSITE-ProRule" id="PRU01193"/>
    </source>
</evidence>
<dbReference type="SMART" id="SM01091">
    <property type="entry name" value="CorC_HlyC"/>
    <property type="match status" value="1"/>
</dbReference>
<dbReference type="Pfam" id="PF03471">
    <property type="entry name" value="CorC_HlyC"/>
    <property type="match status" value="1"/>
</dbReference>
<comment type="subcellular location">
    <subcellularLocation>
        <location evidence="1">Cell membrane</location>
        <topology evidence="1">Multi-pass membrane protein</topology>
    </subcellularLocation>
</comment>
<evidence type="ECO:0000256" key="5">
    <source>
        <dbReference type="ARBA" id="ARBA00022737"/>
    </source>
</evidence>
<evidence type="ECO:0000313" key="15">
    <source>
        <dbReference type="Proteomes" id="UP000285523"/>
    </source>
</evidence>
<dbReference type="GO" id="GO:0005886">
    <property type="term" value="C:plasma membrane"/>
    <property type="evidence" value="ECO:0007669"/>
    <property type="project" value="UniProtKB-SubCell"/>
</dbReference>
<evidence type="ECO:0000259" key="12">
    <source>
        <dbReference type="PROSITE" id="PS51371"/>
    </source>
</evidence>
<comment type="similarity">
    <text evidence="2">Belongs to the UPF0053 family. Hemolysin C subfamily.</text>
</comment>
<dbReference type="InterPro" id="IPR036318">
    <property type="entry name" value="FAD-bd_PCMH-like_sf"/>
</dbReference>
<gene>
    <name evidence="14" type="ORF">D4Q52_08105</name>
</gene>
<dbReference type="SUPFAM" id="SSF56176">
    <property type="entry name" value="FAD-binding/transporter-associated domain-like"/>
    <property type="match status" value="1"/>
</dbReference>
<dbReference type="PANTHER" id="PTHR43099">
    <property type="entry name" value="UPF0053 PROTEIN YRKA"/>
    <property type="match status" value="1"/>
</dbReference>
<reference evidence="14 15" key="1">
    <citation type="submission" date="2018-09" db="EMBL/GenBank/DDBJ databases">
        <title>Draft genome sequence of Rhodopseudomonas palustris 2.1.18.</title>
        <authorList>
            <person name="Robertson S.L."/>
            <person name="Meyer T.E."/>
            <person name="Kyndt J.A."/>
        </authorList>
    </citation>
    <scope>NUCLEOTIDE SEQUENCE [LARGE SCALE GENOMIC DNA]</scope>
    <source>
        <strain evidence="14 15">2.1.18</strain>
    </source>
</reference>
<evidence type="ECO:0000256" key="9">
    <source>
        <dbReference type="PROSITE-ProRule" id="PRU00703"/>
    </source>
</evidence>
<feature type="domain" description="CBS" evidence="12">
    <location>
        <begin position="221"/>
        <end position="282"/>
    </location>
</feature>
<evidence type="ECO:0000256" key="8">
    <source>
        <dbReference type="ARBA" id="ARBA00023136"/>
    </source>
</evidence>
<evidence type="ECO:0000259" key="13">
    <source>
        <dbReference type="PROSITE" id="PS51846"/>
    </source>
</evidence>
<dbReference type="PROSITE" id="PS51846">
    <property type="entry name" value="CNNM"/>
    <property type="match status" value="1"/>
</dbReference>
<dbReference type="Pfam" id="PF01595">
    <property type="entry name" value="CNNM"/>
    <property type="match status" value="1"/>
</dbReference>
<dbReference type="FunFam" id="3.10.580.10:FF:000002">
    <property type="entry name" value="Magnesium/cobalt efflux protein CorC"/>
    <property type="match status" value="1"/>
</dbReference>
<evidence type="ECO:0000313" key="14">
    <source>
        <dbReference type="EMBL" id="RJF76110.1"/>
    </source>
</evidence>
<comment type="caution">
    <text evidence="14">The sequence shown here is derived from an EMBL/GenBank/DDBJ whole genome shotgun (WGS) entry which is preliminary data.</text>
</comment>
<evidence type="ECO:0000256" key="6">
    <source>
        <dbReference type="ARBA" id="ARBA00022989"/>
    </source>
</evidence>
<dbReference type="InterPro" id="IPR005170">
    <property type="entry name" value="Transptr-assoc_dom"/>
</dbReference>
<dbReference type="Pfam" id="PF00571">
    <property type="entry name" value="CBS"/>
    <property type="match status" value="2"/>
</dbReference>
<dbReference type="GO" id="GO:0050660">
    <property type="term" value="F:flavin adenine dinucleotide binding"/>
    <property type="evidence" value="ECO:0007669"/>
    <property type="project" value="InterPro"/>
</dbReference>
<dbReference type="EMBL" id="QYYD01000006">
    <property type="protein sequence ID" value="RJF76110.1"/>
    <property type="molecule type" value="Genomic_DNA"/>
</dbReference>
<accession>A0A418VIW8</accession>
<dbReference type="SUPFAM" id="SSF54631">
    <property type="entry name" value="CBS-domain pair"/>
    <property type="match status" value="1"/>
</dbReference>
<dbReference type="InterPro" id="IPR051676">
    <property type="entry name" value="UPF0053_domain"/>
</dbReference>
<keyword evidence="4 10" id="KW-0812">Transmembrane</keyword>
<dbReference type="SMART" id="SM00116">
    <property type="entry name" value="CBS"/>
    <property type="match status" value="2"/>
</dbReference>
<feature type="domain" description="CNNM transmembrane" evidence="13">
    <location>
        <begin position="1"/>
        <end position="202"/>
    </location>
</feature>
<keyword evidence="3" id="KW-1003">Cell membrane</keyword>